<dbReference type="InterPro" id="IPR014955">
    <property type="entry name" value="DUF1826"/>
</dbReference>
<proteinExistence type="predicted"/>
<dbReference type="OrthoDB" id="5342505at2"/>
<organism evidence="1 2">
    <name type="scientific">Halopseudomonas salegens</name>
    <dbReference type="NCBI Taxonomy" id="1434072"/>
    <lineage>
        <taxon>Bacteria</taxon>
        <taxon>Pseudomonadati</taxon>
        <taxon>Pseudomonadota</taxon>
        <taxon>Gammaproteobacteria</taxon>
        <taxon>Pseudomonadales</taxon>
        <taxon>Pseudomonadaceae</taxon>
        <taxon>Halopseudomonas</taxon>
    </lineage>
</organism>
<evidence type="ECO:0008006" key="3">
    <source>
        <dbReference type="Google" id="ProtNLM"/>
    </source>
</evidence>
<reference evidence="2" key="1">
    <citation type="submission" date="2016-10" db="EMBL/GenBank/DDBJ databases">
        <authorList>
            <person name="Varghese N."/>
            <person name="Submissions S."/>
        </authorList>
    </citation>
    <scope>NUCLEOTIDE SEQUENCE [LARGE SCALE GENOMIC DNA]</scope>
    <source>
        <strain evidence="2">CECT 8338</strain>
    </source>
</reference>
<gene>
    <name evidence="1" type="ORF">SAMN05216210_2249</name>
</gene>
<dbReference type="STRING" id="1434072.SAMN05216210_2249"/>
<dbReference type="EMBL" id="LT629787">
    <property type="protein sequence ID" value="SDU18036.1"/>
    <property type="molecule type" value="Genomic_DNA"/>
</dbReference>
<name>A0A1H2GE74_9GAMM</name>
<dbReference type="AlphaFoldDB" id="A0A1H2GE74"/>
<keyword evidence="2" id="KW-1185">Reference proteome</keyword>
<dbReference type="RefSeq" id="WP_092386923.1">
    <property type="nucleotide sequence ID" value="NZ_LT629787.1"/>
</dbReference>
<evidence type="ECO:0000313" key="2">
    <source>
        <dbReference type="Proteomes" id="UP000243924"/>
    </source>
</evidence>
<protein>
    <recommendedName>
        <fullName evidence="3">DUF1826 domain-containing protein</fullName>
    </recommendedName>
</protein>
<dbReference type="Proteomes" id="UP000243924">
    <property type="component" value="Chromosome I"/>
</dbReference>
<accession>A0A1H2GE74</accession>
<sequence length="217" mass="23111">MSALARSAASWPHVAQGAEAEVLLAALNDGVNLAVWQRSLTDNLQGFVARALASQAPLSVATSITLASENEAPDLSRLFAGLEHVPGHADFVADVQMLVAMYACLLDAECVGLRLRVLDRAMCPRWHVDKVGIRLVTTYYGPGTEWLQNDNLPRDDLGSPAADAWTSLPATGSVDCGSIALLKGESWPGDVGQGIVHRSPRPVMDESRLMLSLDAIG</sequence>
<dbReference type="Pfam" id="PF08856">
    <property type="entry name" value="DUF1826"/>
    <property type="match status" value="1"/>
</dbReference>
<evidence type="ECO:0000313" key="1">
    <source>
        <dbReference type="EMBL" id="SDU18036.1"/>
    </source>
</evidence>